<comment type="caution">
    <text evidence="1">The sequence shown here is derived from an EMBL/GenBank/DDBJ whole genome shotgun (WGS) entry which is preliminary data.</text>
</comment>
<accession>A0AAV0UEC2</accession>
<reference evidence="1" key="1">
    <citation type="submission" date="2022-12" db="EMBL/GenBank/DDBJ databases">
        <authorList>
            <person name="Webb A."/>
        </authorList>
    </citation>
    <scope>NUCLEOTIDE SEQUENCE</scope>
    <source>
        <strain evidence="1">Hp1</strain>
    </source>
</reference>
<dbReference type="AlphaFoldDB" id="A0AAV0UEC2"/>
<keyword evidence="2" id="KW-1185">Reference proteome</keyword>
<evidence type="ECO:0000313" key="2">
    <source>
        <dbReference type="Proteomes" id="UP001162031"/>
    </source>
</evidence>
<gene>
    <name evidence="1" type="ORF">HBR001_LOCUS6381</name>
</gene>
<proteinExistence type="predicted"/>
<dbReference type="EMBL" id="CANTFL010001254">
    <property type="protein sequence ID" value="CAI5735116.1"/>
    <property type="molecule type" value="Genomic_DNA"/>
</dbReference>
<evidence type="ECO:0000313" key="1">
    <source>
        <dbReference type="EMBL" id="CAI5735116.1"/>
    </source>
</evidence>
<dbReference type="Proteomes" id="UP001162031">
    <property type="component" value="Unassembled WGS sequence"/>
</dbReference>
<sequence>MQNQVEVLCLDGSVEDVDMTMQEGGNEAAEVRGQDAAFSTTFDGKATAGDDQEATRAVSSDGSGFCTSDKWAELYKTTEMAVVTDMGHPPVPSEGYMPLRHGRRCGPQSAETCTTVDADVPSGSSGDTLLWSEEVLEQRILQLTAWTRRGPVPRRQELKRINRMLSSSGATISKSC</sequence>
<protein>
    <submittedName>
        <fullName evidence="1">Uncharacterized protein</fullName>
    </submittedName>
</protein>
<organism evidence="1 2">
    <name type="scientific">Hyaloperonospora brassicae</name>
    <name type="common">Brassica downy mildew</name>
    <name type="synonym">Peronospora brassicae</name>
    <dbReference type="NCBI Taxonomy" id="162125"/>
    <lineage>
        <taxon>Eukaryota</taxon>
        <taxon>Sar</taxon>
        <taxon>Stramenopiles</taxon>
        <taxon>Oomycota</taxon>
        <taxon>Peronosporomycetes</taxon>
        <taxon>Peronosporales</taxon>
        <taxon>Peronosporaceae</taxon>
        <taxon>Hyaloperonospora</taxon>
    </lineage>
</organism>
<name>A0AAV0UEC2_HYABA</name>